<protein>
    <recommendedName>
        <fullName evidence="1">IrrE N-terminal-like domain-containing protein</fullName>
    </recommendedName>
</protein>
<dbReference type="PANTHER" id="PTHR43236:SF1">
    <property type="entry name" value="BLL7220 PROTEIN"/>
    <property type="match status" value="1"/>
</dbReference>
<sequence>MISFDDVESYAATHFPAAPEQLVKDFGIEVRASNTPGCDGWCLQYDDRTIIRLNGELTRHQRRFTLAHELGHLILGIPSMFGESFEDMLSSDSDEERRVNEVASCLLMPLTEVRKDAGRLPVVAAALKRLAKRAKVSELAAAVRVCNLTEQLGLLNASVVAFSGDEIRWQWSRTLRMSEQTAFDLRQEAQAISPDAFRADHNESQTVVASVLENPFFGTSTLFVQLLPSEQGNQLSIEERRAAFERMQLRDDDAFRNQLSGILGAFKAKCVGLSHDEAVRLFWEKNEARLQSTCINTDEGRDYIKIRIGQLL</sequence>
<dbReference type="Pfam" id="PF06114">
    <property type="entry name" value="Peptidase_M78"/>
    <property type="match status" value="1"/>
</dbReference>
<feature type="domain" description="IrrE N-terminal-like" evidence="1">
    <location>
        <begin position="24"/>
        <end position="144"/>
    </location>
</feature>
<dbReference type="Gene3D" id="1.10.10.2910">
    <property type="match status" value="1"/>
</dbReference>
<reference evidence="2 3" key="1">
    <citation type="submission" date="2019-08" db="EMBL/GenBank/DDBJ databases">
        <title>Deep-cultivation of Planctomycetes and their phenomic and genomic characterization uncovers novel biology.</title>
        <authorList>
            <person name="Wiegand S."/>
            <person name="Jogler M."/>
            <person name="Boedeker C."/>
            <person name="Pinto D."/>
            <person name="Vollmers J."/>
            <person name="Rivas-Marin E."/>
            <person name="Kohn T."/>
            <person name="Peeters S.H."/>
            <person name="Heuer A."/>
            <person name="Rast P."/>
            <person name="Oberbeckmann S."/>
            <person name="Bunk B."/>
            <person name="Jeske O."/>
            <person name="Meyerdierks A."/>
            <person name="Storesund J.E."/>
            <person name="Kallscheuer N."/>
            <person name="Luecker S."/>
            <person name="Lage O.M."/>
            <person name="Pohl T."/>
            <person name="Merkel B.J."/>
            <person name="Hornburger P."/>
            <person name="Mueller R.-W."/>
            <person name="Bruemmer F."/>
            <person name="Labrenz M."/>
            <person name="Spormann A.M."/>
            <person name="Op Den Camp H."/>
            <person name="Overmann J."/>
            <person name="Amann R."/>
            <person name="Jetten M.S.M."/>
            <person name="Mascher T."/>
            <person name="Medema M.H."/>
            <person name="Devos D.P."/>
            <person name="Kaster A.-K."/>
            <person name="Ovreas L."/>
            <person name="Rohde M."/>
            <person name="Galperin M.Y."/>
            <person name="Jogler C."/>
        </authorList>
    </citation>
    <scope>NUCLEOTIDE SEQUENCE [LARGE SCALE GENOMIC DNA]</scope>
    <source>
        <strain evidence="2 3">LF1</strain>
    </source>
</reference>
<comment type="caution">
    <text evidence="2">The sequence shown here is derived from an EMBL/GenBank/DDBJ whole genome shotgun (WGS) entry which is preliminary data.</text>
</comment>
<organism evidence="2 3">
    <name type="scientific">Rubripirellula obstinata</name>
    <dbReference type="NCBI Taxonomy" id="406547"/>
    <lineage>
        <taxon>Bacteria</taxon>
        <taxon>Pseudomonadati</taxon>
        <taxon>Planctomycetota</taxon>
        <taxon>Planctomycetia</taxon>
        <taxon>Pirellulales</taxon>
        <taxon>Pirellulaceae</taxon>
        <taxon>Rubripirellula</taxon>
    </lineage>
</organism>
<gene>
    <name evidence="2" type="ORF">LF1_07050</name>
</gene>
<dbReference type="Proteomes" id="UP000322699">
    <property type="component" value="Unassembled WGS sequence"/>
</dbReference>
<dbReference type="InterPro" id="IPR010359">
    <property type="entry name" value="IrrE_HExxH"/>
</dbReference>
<evidence type="ECO:0000313" key="2">
    <source>
        <dbReference type="EMBL" id="KAA1258189.1"/>
    </source>
</evidence>
<dbReference type="InterPro" id="IPR052345">
    <property type="entry name" value="Rad_response_metalloprotease"/>
</dbReference>
<dbReference type="OrthoDB" id="9796786at2"/>
<accession>A0A5B1CEK8</accession>
<dbReference type="RefSeq" id="WP_068258797.1">
    <property type="nucleotide sequence ID" value="NZ_LWSK01000007.1"/>
</dbReference>
<evidence type="ECO:0000313" key="3">
    <source>
        <dbReference type="Proteomes" id="UP000322699"/>
    </source>
</evidence>
<dbReference type="PANTHER" id="PTHR43236">
    <property type="entry name" value="ANTITOXIN HIGA1"/>
    <property type="match status" value="1"/>
</dbReference>
<name>A0A5B1CEK8_9BACT</name>
<proteinExistence type="predicted"/>
<keyword evidence="3" id="KW-1185">Reference proteome</keyword>
<dbReference type="AlphaFoldDB" id="A0A5B1CEK8"/>
<evidence type="ECO:0000259" key="1">
    <source>
        <dbReference type="Pfam" id="PF06114"/>
    </source>
</evidence>
<dbReference type="EMBL" id="VRLW01000001">
    <property type="protein sequence ID" value="KAA1258189.1"/>
    <property type="molecule type" value="Genomic_DNA"/>
</dbReference>